<dbReference type="InterPro" id="IPR005828">
    <property type="entry name" value="MFS_sugar_transport-like"/>
</dbReference>
<dbReference type="PROSITE" id="PS50850">
    <property type="entry name" value="MFS"/>
    <property type="match status" value="1"/>
</dbReference>
<keyword evidence="4 5" id="KW-0472">Membrane</keyword>
<evidence type="ECO:0000256" key="1">
    <source>
        <dbReference type="ARBA" id="ARBA00004141"/>
    </source>
</evidence>
<keyword evidence="8" id="KW-1185">Reference proteome</keyword>
<evidence type="ECO:0000256" key="5">
    <source>
        <dbReference type="SAM" id="Phobius"/>
    </source>
</evidence>
<dbReference type="GO" id="GO:0022857">
    <property type="term" value="F:transmembrane transporter activity"/>
    <property type="evidence" value="ECO:0007669"/>
    <property type="project" value="InterPro"/>
</dbReference>
<sequence>MHADMASSDWADAVWHDLHLTHSQMSFYMTYAGRLSYAVGAFVAGVAANRYGRKYIFVVGGVVYVIVIGALVAAFTTNFVASWLGRVAGGSGVGMGLLVGPMTHLHRRNSTLDYSWLPRYLSSGSFT</sequence>
<evidence type="ECO:0000313" key="8">
    <source>
        <dbReference type="Proteomes" id="UP001497516"/>
    </source>
</evidence>
<feature type="transmembrane region" description="Helical" evidence="5">
    <location>
        <begin position="81"/>
        <end position="100"/>
    </location>
</feature>
<feature type="domain" description="Major facilitator superfamily (MFS) profile" evidence="6">
    <location>
        <begin position="1"/>
        <end position="127"/>
    </location>
</feature>
<comment type="subcellular location">
    <subcellularLocation>
        <location evidence="1">Membrane</location>
        <topology evidence="1">Multi-pass membrane protein</topology>
    </subcellularLocation>
</comment>
<name>A0AAV2DQV2_9ROSI</name>
<dbReference type="SUPFAM" id="SSF103473">
    <property type="entry name" value="MFS general substrate transporter"/>
    <property type="match status" value="1"/>
</dbReference>
<dbReference type="Gene3D" id="1.20.1250.20">
    <property type="entry name" value="MFS general substrate transporter like domains"/>
    <property type="match status" value="1"/>
</dbReference>
<dbReference type="Proteomes" id="UP001497516">
    <property type="component" value="Chromosome 3"/>
</dbReference>
<evidence type="ECO:0000259" key="6">
    <source>
        <dbReference type="PROSITE" id="PS50850"/>
    </source>
</evidence>
<dbReference type="GO" id="GO:0016020">
    <property type="term" value="C:membrane"/>
    <property type="evidence" value="ECO:0007669"/>
    <property type="project" value="UniProtKB-SubCell"/>
</dbReference>
<gene>
    <name evidence="7" type="ORF">LTRI10_LOCUS17721</name>
</gene>
<evidence type="ECO:0000256" key="4">
    <source>
        <dbReference type="ARBA" id="ARBA00023136"/>
    </source>
</evidence>
<evidence type="ECO:0000256" key="3">
    <source>
        <dbReference type="ARBA" id="ARBA00022989"/>
    </source>
</evidence>
<dbReference type="Pfam" id="PF00083">
    <property type="entry name" value="Sugar_tr"/>
    <property type="match status" value="1"/>
</dbReference>
<accession>A0AAV2DQV2</accession>
<dbReference type="EMBL" id="OZ034816">
    <property type="protein sequence ID" value="CAL1375956.1"/>
    <property type="molecule type" value="Genomic_DNA"/>
</dbReference>
<proteinExistence type="predicted"/>
<dbReference type="InterPro" id="IPR020846">
    <property type="entry name" value="MFS_dom"/>
</dbReference>
<keyword evidence="2 5" id="KW-0812">Transmembrane</keyword>
<evidence type="ECO:0000313" key="7">
    <source>
        <dbReference type="EMBL" id="CAL1375956.1"/>
    </source>
</evidence>
<feature type="transmembrane region" description="Helical" evidence="5">
    <location>
        <begin position="28"/>
        <end position="48"/>
    </location>
</feature>
<evidence type="ECO:0000256" key="2">
    <source>
        <dbReference type="ARBA" id="ARBA00022692"/>
    </source>
</evidence>
<dbReference type="AlphaFoldDB" id="A0AAV2DQV2"/>
<reference evidence="7 8" key="1">
    <citation type="submission" date="2024-04" db="EMBL/GenBank/DDBJ databases">
        <authorList>
            <person name="Fracassetti M."/>
        </authorList>
    </citation>
    <scope>NUCLEOTIDE SEQUENCE [LARGE SCALE GENOMIC DNA]</scope>
</reference>
<feature type="transmembrane region" description="Helical" evidence="5">
    <location>
        <begin position="55"/>
        <end position="75"/>
    </location>
</feature>
<dbReference type="InterPro" id="IPR036259">
    <property type="entry name" value="MFS_trans_sf"/>
</dbReference>
<organism evidence="7 8">
    <name type="scientific">Linum trigynum</name>
    <dbReference type="NCBI Taxonomy" id="586398"/>
    <lineage>
        <taxon>Eukaryota</taxon>
        <taxon>Viridiplantae</taxon>
        <taxon>Streptophyta</taxon>
        <taxon>Embryophyta</taxon>
        <taxon>Tracheophyta</taxon>
        <taxon>Spermatophyta</taxon>
        <taxon>Magnoliopsida</taxon>
        <taxon>eudicotyledons</taxon>
        <taxon>Gunneridae</taxon>
        <taxon>Pentapetalae</taxon>
        <taxon>rosids</taxon>
        <taxon>fabids</taxon>
        <taxon>Malpighiales</taxon>
        <taxon>Linaceae</taxon>
        <taxon>Linum</taxon>
    </lineage>
</organism>
<protein>
    <recommendedName>
        <fullName evidence="6">Major facilitator superfamily (MFS) profile domain-containing protein</fullName>
    </recommendedName>
</protein>
<keyword evidence="3 5" id="KW-1133">Transmembrane helix</keyword>